<dbReference type="GO" id="GO:0030667">
    <property type="term" value="C:secretory granule membrane"/>
    <property type="evidence" value="ECO:0007669"/>
    <property type="project" value="TreeGrafter"/>
</dbReference>
<dbReference type="KEGG" id="ncc:104947337"/>
<dbReference type="Proteomes" id="UP000504611">
    <property type="component" value="Unplaced"/>
</dbReference>
<accession>A0A6I9N0U2</accession>
<dbReference type="CTD" id="553484"/>
<evidence type="ECO:0000256" key="1">
    <source>
        <dbReference type="ARBA" id="ARBA00001973"/>
    </source>
</evidence>
<evidence type="ECO:0000256" key="9">
    <source>
        <dbReference type="ARBA" id="ARBA00023157"/>
    </source>
</evidence>
<dbReference type="InterPro" id="IPR014784">
    <property type="entry name" value="Cu2_ascorb_mOase-like_C"/>
</dbReference>
<dbReference type="Pfam" id="PF01082">
    <property type="entry name" value="Cu2_monooxygen"/>
    <property type="match status" value="1"/>
</dbReference>
<evidence type="ECO:0000313" key="13">
    <source>
        <dbReference type="Proteomes" id="UP000504611"/>
    </source>
</evidence>
<keyword evidence="5" id="KW-0560">Oxidoreductase</keyword>
<dbReference type="GeneID" id="104947337"/>
<keyword evidence="9" id="KW-1015">Disulfide bond</keyword>
<comment type="subcellular location">
    <subcellularLocation>
        <location evidence="2">Membrane</location>
        <topology evidence="2">Single-pass type I membrane protein</topology>
    </subcellularLocation>
</comment>
<evidence type="ECO:0000313" key="14">
    <source>
        <dbReference type="RefSeq" id="XP_010771624.1"/>
    </source>
</evidence>
<protein>
    <submittedName>
        <fullName evidence="14">DBH-like monooxygenase protein 2 homolog</fullName>
    </submittedName>
</protein>
<dbReference type="CDD" id="cd09631">
    <property type="entry name" value="DOMON_DOH"/>
    <property type="match status" value="1"/>
</dbReference>
<dbReference type="GO" id="GO:0005615">
    <property type="term" value="C:extracellular space"/>
    <property type="evidence" value="ECO:0007669"/>
    <property type="project" value="TreeGrafter"/>
</dbReference>
<evidence type="ECO:0000256" key="2">
    <source>
        <dbReference type="ARBA" id="ARBA00004479"/>
    </source>
</evidence>
<comment type="cofactor">
    <cofactor evidence="1">
        <name>Cu(2+)</name>
        <dbReference type="ChEBI" id="CHEBI:29036"/>
    </cofactor>
</comment>
<keyword evidence="10" id="KW-0325">Glycoprotein</keyword>
<keyword evidence="7" id="KW-0503">Monooxygenase</keyword>
<dbReference type="FunFam" id="2.60.120.230:FF:000001">
    <property type="entry name" value="Monooxygenase, DBH-like 1"/>
    <property type="match status" value="1"/>
</dbReference>
<dbReference type="InterPro" id="IPR045266">
    <property type="entry name" value="DOH_DOMON"/>
</dbReference>
<dbReference type="Gene3D" id="2.60.120.230">
    <property type="match status" value="1"/>
</dbReference>
<dbReference type="InterPro" id="IPR000945">
    <property type="entry name" value="DBH-like"/>
</dbReference>
<keyword evidence="4 11" id="KW-0732">Signal</keyword>
<evidence type="ECO:0000259" key="12">
    <source>
        <dbReference type="PROSITE" id="PS50836"/>
    </source>
</evidence>
<dbReference type="InterPro" id="IPR036939">
    <property type="entry name" value="Cu2_ascorb_mOase_N_sf"/>
</dbReference>
<name>A0A6I9N0U2_9TELE</name>
<dbReference type="SMART" id="SM00664">
    <property type="entry name" value="DoH"/>
    <property type="match status" value="1"/>
</dbReference>
<proteinExistence type="inferred from homology"/>
<dbReference type="InterPro" id="IPR005018">
    <property type="entry name" value="DOMON_domain"/>
</dbReference>
<dbReference type="Pfam" id="PF03712">
    <property type="entry name" value="Cu2_monoox_C"/>
    <property type="match status" value="1"/>
</dbReference>
<dbReference type="InterPro" id="IPR024548">
    <property type="entry name" value="Cu2_monoox_C"/>
</dbReference>
<dbReference type="GO" id="GO:0042421">
    <property type="term" value="P:norepinephrine biosynthetic process"/>
    <property type="evidence" value="ECO:0007669"/>
    <property type="project" value="TreeGrafter"/>
</dbReference>
<dbReference type="PROSITE" id="PS50836">
    <property type="entry name" value="DOMON"/>
    <property type="match status" value="1"/>
</dbReference>
<organism evidence="13 14">
    <name type="scientific">Notothenia coriiceps</name>
    <name type="common">black rockcod</name>
    <dbReference type="NCBI Taxonomy" id="8208"/>
    <lineage>
        <taxon>Eukaryota</taxon>
        <taxon>Metazoa</taxon>
        <taxon>Chordata</taxon>
        <taxon>Craniata</taxon>
        <taxon>Vertebrata</taxon>
        <taxon>Euteleostomi</taxon>
        <taxon>Actinopterygii</taxon>
        <taxon>Neopterygii</taxon>
        <taxon>Teleostei</taxon>
        <taxon>Neoteleostei</taxon>
        <taxon>Acanthomorphata</taxon>
        <taxon>Eupercaria</taxon>
        <taxon>Perciformes</taxon>
        <taxon>Notothenioidei</taxon>
        <taxon>Nototheniidae</taxon>
        <taxon>Notothenia</taxon>
    </lineage>
</organism>
<feature type="domain" description="DOMON" evidence="12">
    <location>
        <begin position="35"/>
        <end position="150"/>
    </location>
</feature>
<dbReference type="RefSeq" id="XP_010771624.1">
    <property type="nucleotide sequence ID" value="XM_010773322.1"/>
</dbReference>
<dbReference type="PANTHER" id="PTHR10157">
    <property type="entry name" value="DOPAMINE BETA HYDROXYLASE RELATED"/>
    <property type="match status" value="1"/>
</dbReference>
<dbReference type="Gene3D" id="2.60.40.1210">
    <property type="entry name" value="Cellobiose dehydrogenase, cytochrome domain"/>
    <property type="match status" value="1"/>
</dbReference>
<keyword evidence="6" id="KW-0186">Copper</keyword>
<reference evidence="14" key="1">
    <citation type="submission" date="2025-08" db="UniProtKB">
        <authorList>
            <consortium name="RefSeq"/>
        </authorList>
    </citation>
    <scope>IDENTIFICATION</scope>
    <source>
        <tissue evidence="14">Muscle</tissue>
    </source>
</reference>
<feature type="chain" id="PRO_5026936332" evidence="11">
    <location>
        <begin position="21"/>
        <end position="559"/>
    </location>
</feature>
<dbReference type="SUPFAM" id="SSF49742">
    <property type="entry name" value="PHM/PNGase F"/>
    <property type="match status" value="2"/>
</dbReference>
<dbReference type="InterPro" id="IPR000323">
    <property type="entry name" value="Cu2_ascorb_mOase_N"/>
</dbReference>
<feature type="signal peptide" evidence="11">
    <location>
        <begin position="1"/>
        <end position="20"/>
    </location>
</feature>
<evidence type="ECO:0000256" key="7">
    <source>
        <dbReference type="ARBA" id="ARBA00023033"/>
    </source>
</evidence>
<dbReference type="GO" id="GO:0005507">
    <property type="term" value="F:copper ion binding"/>
    <property type="evidence" value="ECO:0007669"/>
    <property type="project" value="InterPro"/>
</dbReference>
<dbReference type="GO" id="GO:0042420">
    <property type="term" value="P:dopamine catabolic process"/>
    <property type="evidence" value="ECO:0007669"/>
    <property type="project" value="TreeGrafter"/>
</dbReference>
<dbReference type="OrthoDB" id="10003276at2759"/>
<evidence type="ECO:0000256" key="10">
    <source>
        <dbReference type="ARBA" id="ARBA00023180"/>
    </source>
</evidence>
<comment type="similarity">
    <text evidence="3">Belongs to the copper type II ascorbate-dependent monooxygenase family.</text>
</comment>
<dbReference type="Gene3D" id="2.60.120.310">
    <property type="entry name" value="Copper type II, ascorbate-dependent monooxygenase, N-terminal domain"/>
    <property type="match status" value="1"/>
</dbReference>
<dbReference type="InterPro" id="IPR008977">
    <property type="entry name" value="PHM/PNGase_F_dom_sf"/>
</dbReference>
<keyword evidence="8" id="KW-0472">Membrane</keyword>
<dbReference type="Pfam" id="PF03351">
    <property type="entry name" value="DOMON"/>
    <property type="match status" value="1"/>
</dbReference>
<sequence length="559" mass="62633">MHSLLPFLYLFSAWTKGAWAADPTMPFMEYLDEKHMVCLMWGFDNLKGNITFKLEVNTTGWVGFGFSPNGGMKGADMVIGGVGPDGSYFTDRHALGNVEPLVDEQQSYTLLSMNEKDGQTIMSFRRSIQSCDKEDFLITAQPIKLIYAYGLTDEIKYHRDNRGTKEVNLLEYMPRTTSTNLNFLSATMDNITVPAYRTYYYCKYMKLNLTTKHHIYMIEPVIEQIDIVHHMLLHRCPSFVMEEDDRPCYMGDMGDTCFGVVAAWAVGGGVFELPENVGIPIGGADSGTIYRLEIHYNNPRKEAGRTDSSGLRLHYTAQLRQHDAGIMTTGVSPWTSLAYNIPPKNPEFHTYGVCNTTLFSELLNPVPELQFFAVMLHTHLAGRKIRVVHYRNGTQTGFLALDEDYDFGLQQTVNLGHITTVKQGDEIAVECTYDTSDRTNVSIMGLGSTDEMCLAFLYYYPAINITACVSHPNTGMSENSTTSDQNTIAEQESLMKNLPQIQYAFDDKHNYSVNAHGTVRDMMETPVTCETSNAASGLSTSCKMKPAGIILVLLYIAIM</sequence>
<evidence type="ECO:0000256" key="8">
    <source>
        <dbReference type="ARBA" id="ARBA00023136"/>
    </source>
</evidence>
<keyword evidence="13" id="KW-1185">Reference proteome</keyword>
<dbReference type="GO" id="GO:0004500">
    <property type="term" value="F:dopamine beta-monooxygenase activity"/>
    <property type="evidence" value="ECO:0007669"/>
    <property type="project" value="InterPro"/>
</dbReference>
<dbReference type="AlphaFoldDB" id="A0A6I9N0U2"/>
<evidence type="ECO:0000256" key="11">
    <source>
        <dbReference type="SAM" id="SignalP"/>
    </source>
</evidence>
<dbReference type="SUPFAM" id="SSF49344">
    <property type="entry name" value="CBD9-like"/>
    <property type="match status" value="1"/>
</dbReference>
<dbReference type="FunFam" id="2.60.40.1210:FF:000001">
    <property type="entry name" value="Monooxygenase, DBH-like 1, like"/>
    <property type="match status" value="1"/>
</dbReference>
<evidence type="ECO:0000256" key="3">
    <source>
        <dbReference type="ARBA" id="ARBA00010676"/>
    </source>
</evidence>
<gene>
    <name evidence="14" type="primary">moxd1l</name>
</gene>
<evidence type="ECO:0000256" key="4">
    <source>
        <dbReference type="ARBA" id="ARBA00022729"/>
    </source>
</evidence>
<evidence type="ECO:0000256" key="6">
    <source>
        <dbReference type="ARBA" id="ARBA00023008"/>
    </source>
</evidence>
<evidence type="ECO:0000256" key="5">
    <source>
        <dbReference type="ARBA" id="ARBA00023002"/>
    </source>
</evidence>
<dbReference type="GO" id="GO:0006589">
    <property type="term" value="P:octopamine biosynthetic process"/>
    <property type="evidence" value="ECO:0007669"/>
    <property type="project" value="TreeGrafter"/>
</dbReference>
<dbReference type="PANTHER" id="PTHR10157:SF41">
    <property type="entry name" value="DBH-LIKE MONOOXYGENASE PROTEIN 2 HOMOLOG"/>
    <property type="match status" value="1"/>
</dbReference>